<feature type="compositionally biased region" description="Basic and acidic residues" evidence="12">
    <location>
        <begin position="358"/>
        <end position="370"/>
    </location>
</feature>
<dbReference type="PANTHER" id="PTHR24023:SF1082">
    <property type="entry name" value="COLLAGEN TRIPLE HELIX REPEAT"/>
    <property type="match status" value="1"/>
</dbReference>
<keyword evidence="4 13" id="KW-0812">Transmembrane</keyword>
<keyword evidence="8 11" id="KW-1015">Disulfide bond</keyword>
<feature type="transmembrane region" description="Helical" evidence="13">
    <location>
        <begin position="49"/>
        <end position="71"/>
    </location>
</feature>
<evidence type="ECO:0000256" key="12">
    <source>
        <dbReference type="SAM" id="MobiDB-lite"/>
    </source>
</evidence>
<evidence type="ECO:0000256" key="4">
    <source>
        <dbReference type="ARBA" id="ARBA00022692"/>
    </source>
</evidence>
<proteinExistence type="predicted"/>
<dbReference type="SUPFAM" id="SSF56487">
    <property type="entry name" value="SRCR-like"/>
    <property type="match status" value="1"/>
</dbReference>
<dbReference type="SMART" id="SM00202">
    <property type="entry name" value="SR"/>
    <property type="match status" value="1"/>
</dbReference>
<dbReference type="PROSITE" id="PS50287">
    <property type="entry name" value="SRCR_2"/>
    <property type="match status" value="1"/>
</dbReference>
<evidence type="ECO:0000256" key="13">
    <source>
        <dbReference type="SAM" id="Phobius"/>
    </source>
</evidence>
<evidence type="ECO:0000256" key="6">
    <source>
        <dbReference type="ARBA" id="ARBA00022989"/>
    </source>
</evidence>
<dbReference type="Pfam" id="PF00530">
    <property type="entry name" value="SRCR"/>
    <property type="match status" value="1"/>
</dbReference>
<sequence>MDHSDGGQDNGFFSSQGTLSLSDKAIFASPGITTFEISEPKSQKKVSSCCIWTVLIAYLVLLTAGLGLLSYKVYTLHKEIDIMKTQSSATESQTTYFNKDVVGKEDAHRTHSEQDEENWIRNLEQEIHVIKLSNQMLHWEMANVTEQLGNKEFRGLPGLPGSKGERGIPGAKGDSGSKGDKGEKGDTGLRGSTGEPGSNGTGSPGPKGEIGTPGQRGLPGPQGEKGEAGIMGPQGMKGEQGPPGLIGAVGAKGSKGDLGPAGPKGEQGLKGEMGQKGLEGIPGLPGTPGLIGLSGEKGEKGERGEQGPKGLQGPQGTAGLPGVKGASGLDGRPGSPGAKGEQGQKGEASQVRGPPGQKGDRGEKGSKGDRGAPGLKGAKGEEGPRAVSIRIAGGVSRGRVEILHNGEWGTICDDDWDENDGRVVCRMLGYSNVLSTFTADPGTGTIWLDNVNCLGNENTIFECNKSKWGVHNCSHREDAGVACE</sequence>
<dbReference type="FunFam" id="3.10.250.10:FF:000011">
    <property type="entry name" value="Scavenger receptor class A member 5"/>
    <property type="match status" value="1"/>
</dbReference>
<dbReference type="GO" id="GO:0031012">
    <property type="term" value="C:extracellular matrix"/>
    <property type="evidence" value="ECO:0007669"/>
    <property type="project" value="TreeGrafter"/>
</dbReference>
<keyword evidence="7 13" id="KW-0472">Membrane</keyword>
<feature type="disulfide bond" evidence="11">
    <location>
        <begin position="453"/>
        <end position="463"/>
    </location>
</feature>
<dbReference type="OrthoDB" id="10037288at2759"/>
<evidence type="ECO:0000256" key="8">
    <source>
        <dbReference type="ARBA" id="ARBA00023157"/>
    </source>
</evidence>
<evidence type="ECO:0000256" key="10">
    <source>
        <dbReference type="ARBA" id="ARBA00023180"/>
    </source>
</evidence>
<keyword evidence="16" id="KW-1185">Reference proteome</keyword>
<dbReference type="PANTHER" id="PTHR24023">
    <property type="entry name" value="COLLAGEN ALPHA"/>
    <property type="match status" value="1"/>
</dbReference>
<dbReference type="Pfam" id="PF01391">
    <property type="entry name" value="Collagen"/>
    <property type="match status" value="2"/>
</dbReference>
<accession>A0A9Q1B9M1</accession>
<comment type="caution">
    <text evidence="15">The sequence shown here is derived from an EMBL/GenBank/DDBJ whole genome shotgun (WGS) entry which is preliminary data.</text>
</comment>
<comment type="caution">
    <text evidence="11">Lacks conserved residue(s) required for the propagation of feature annotation.</text>
</comment>
<feature type="compositionally biased region" description="Basic and acidic residues" evidence="12">
    <location>
        <begin position="175"/>
        <end position="187"/>
    </location>
</feature>
<dbReference type="GO" id="GO:0005615">
    <property type="term" value="C:extracellular space"/>
    <property type="evidence" value="ECO:0007669"/>
    <property type="project" value="TreeGrafter"/>
</dbReference>
<dbReference type="EMBL" id="JAPFRF010000001">
    <property type="protein sequence ID" value="KAJ7345840.1"/>
    <property type="molecule type" value="Genomic_DNA"/>
</dbReference>
<dbReference type="InterPro" id="IPR008160">
    <property type="entry name" value="Collagen"/>
</dbReference>
<dbReference type="Proteomes" id="UP001142489">
    <property type="component" value="Unassembled WGS sequence"/>
</dbReference>
<keyword evidence="3" id="KW-0964">Secreted</keyword>
<feature type="compositionally biased region" description="Low complexity" evidence="12">
    <location>
        <begin position="278"/>
        <end position="294"/>
    </location>
</feature>
<dbReference type="AlphaFoldDB" id="A0A9Q1B9M1"/>
<dbReference type="PRINTS" id="PR00258">
    <property type="entry name" value="SPERACTRCPTR"/>
</dbReference>
<dbReference type="InterPro" id="IPR050149">
    <property type="entry name" value="Collagen_superfamily"/>
</dbReference>
<evidence type="ECO:0000256" key="1">
    <source>
        <dbReference type="ARBA" id="ARBA00004498"/>
    </source>
</evidence>
<keyword evidence="9" id="KW-0675">Receptor</keyword>
<keyword evidence="6 13" id="KW-1133">Transmembrane helix</keyword>
<name>A0A9Q1B9M1_9SAUR</name>
<evidence type="ECO:0000256" key="7">
    <source>
        <dbReference type="ARBA" id="ARBA00023136"/>
    </source>
</evidence>
<evidence type="ECO:0000313" key="15">
    <source>
        <dbReference type="EMBL" id="KAJ7345840.1"/>
    </source>
</evidence>
<keyword evidence="5" id="KW-0735">Signal-anchor</keyword>
<dbReference type="GO" id="GO:0016020">
    <property type="term" value="C:membrane"/>
    <property type="evidence" value="ECO:0007669"/>
    <property type="project" value="UniProtKB-SubCell"/>
</dbReference>
<feature type="compositionally biased region" description="Basic and acidic residues" evidence="12">
    <location>
        <begin position="296"/>
        <end position="306"/>
    </location>
</feature>
<evidence type="ECO:0000256" key="9">
    <source>
        <dbReference type="ARBA" id="ARBA00023170"/>
    </source>
</evidence>
<evidence type="ECO:0000256" key="2">
    <source>
        <dbReference type="ARBA" id="ARBA00004606"/>
    </source>
</evidence>
<feature type="domain" description="SRCR" evidence="14">
    <location>
        <begin position="389"/>
        <end position="484"/>
    </location>
</feature>
<dbReference type="InterPro" id="IPR001190">
    <property type="entry name" value="SRCR"/>
</dbReference>
<keyword evidence="3" id="KW-0272">Extracellular matrix</keyword>
<evidence type="ECO:0000256" key="3">
    <source>
        <dbReference type="ARBA" id="ARBA00022530"/>
    </source>
</evidence>
<reference evidence="15" key="1">
    <citation type="journal article" date="2023" name="DNA Res.">
        <title>Chromosome-level genome assembly of Phrynocephalus forsythii using third-generation DNA sequencing and Hi-C analysis.</title>
        <authorList>
            <person name="Qi Y."/>
            <person name="Zhao W."/>
            <person name="Zhao Y."/>
            <person name="Niu C."/>
            <person name="Cao S."/>
            <person name="Zhang Y."/>
        </authorList>
    </citation>
    <scope>NUCLEOTIDE SEQUENCE</scope>
    <source>
        <tissue evidence="15">Muscle</tissue>
    </source>
</reference>
<feature type="region of interest" description="Disordered" evidence="12">
    <location>
        <begin position="152"/>
        <end position="385"/>
    </location>
</feature>
<dbReference type="Gene3D" id="3.10.250.10">
    <property type="entry name" value="SRCR-like domain"/>
    <property type="match status" value="1"/>
</dbReference>
<organism evidence="15 16">
    <name type="scientific">Phrynocephalus forsythii</name>
    <dbReference type="NCBI Taxonomy" id="171643"/>
    <lineage>
        <taxon>Eukaryota</taxon>
        <taxon>Metazoa</taxon>
        <taxon>Chordata</taxon>
        <taxon>Craniata</taxon>
        <taxon>Vertebrata</taxon>
        <taxon>Euteleostomi</taxon>
        <taxon>Lepidosauria</taxon>
        <taxon>Squamata</taxon>
        <taxon>Bifurcata</taxon>
        <taxon>Unidentata</taxon>
        <taxon>Episquamata</taxon>
        <taxon>Toxicofera</taxon>
        <taxon>Iguania</taxon>
        <taxon>Acrodonta</taxon>
        <taxon>Agamidae</taxon>
        <taxon>Agaminae</taxon>
        <taxon>Phrynocephalus</taxon>
    </lineage>
</organism>
<gene>
    <name evidence="15" type="ORF">JRQ81_001790</name>
</gene>
<evidence type="ECO:0000259" key="14">
    <source>
        <dbReference type="PROSITE" id="PS50287"/>
    </source>
</evidence>
<evidence type="ECO:0000256" key="11">
    <source>
        <dbReference type="PROSITE-ProRule" id="PRU00196"/>
    </source>
</evidence>
<keyword evidence="10" id="KW-0325">Glycoprotein</keyword>
<dbReference type="InterPro" id="IPR036772">
    <property type="entry name" value="SRCR-like_dom_sf"/>
</dbReference>
<protein>
    <recommendedName>
        <fullName evidence="14">SRCR domain-containing protein</fullName>
    </recommendedName>
</protein>
<evidence type="ECO:0000256" key="5">
    <source>
        <dbReference type="ARBA" id="ARBA00022968"/>
    </source>
</evidence>
<comment type="subcellular location">
    <subcellularLocation>
        <location evidence="2">Membrane</location>
        <topology evidence="2">Single-pass type II membrane protein</topology>
    </subcellularLocation>
    <subcellularLocation>
        <location evidence="1">Secreted</location>
        <location evidence="1">Extracellular space</location>
        <location evidence="1">Extracellular matrix</location>
    </subcellularLocation>
</comment>
<evidence type="ECO:0000313" key="16">
    <source>
        <dbReference type="Proteomes" id="UP001142489"/>
    </source>
</evidence>